<feature type="transmembrane region" description="Helical" evidence="15">
    <location>
        <begin position="201"/>
        <end position="220"/>
    </location>
</feature>
<accession>A0A2S0WEP4</accession>
<evidence type="ECO:0000256" key="4">
    <source>
        <dbReference type="ARBA" id="ARBA00022516"/>
    </source>
</evidence>
<evidence type="ECO:0000256" key="13">
    <source>
        <dbReference type="RuleBase" id="RU003750"/>
    </source>
</evidence>
<dbReference type="InterPro" id="IPR000462">
    <property type="entry name" value="CDP-OH_P_trans"/>
</dbReference>
<dbReference type="OrthoDB" id="9796672at2"/>
<protein>
    <recommendedName>
        <fullName evidence="12">CDP-diacylglycerol--glycerol-3-phosphate 3-phosphatidyltransferase</fullName>
        <ecNumber evidence="12">2.7.8.5</ecNumber>
    </recommendedName>
</protein>
<name>A0A2S0WEP4_9CORY</name>
<gene>
    <name evidence="16" type="primary">pgsA</name>
    <name evidence="16" type="ORF">C3E79_06700</name>
</gene>
<dbReference type="InterPro" id="IPR050324">
    <property type="entry name" value="CDP-alcohol_PTase-I"/>
</dbReference>
<evidence type="ECO:0000256" key="11">
    <source>
        <dbReference type="ARBA" id="ARBA00023264"/>
    </source>
</evidence>
<evidence type="ECO:0000256" key="3">
    <source>
        <dbReference type="ARBA" id="ARBA00010441"/>
    </source>
</evidence>
<dbReference type="GO" id="GO:0046474">
    <property type="term" value="P:glycerophospholipid biosynthetic process"/>
    <property type="evidence" value="ECO:0007669"/>
    <property type="project" value="TreeGrafter"/>
</dbReference>
<dbReference type="UniPathway" id="UPA00085"/>
<comment type="pathway">
    <text evidence="2">Lipid metabolism; phospholipid metabolism.</text>
</comment>
<evidence type="ECO:0000256" key="2">
    <source>
        <dbReference type="ARBA" id="ARBA00005074"/>
    </source>
</evidence>
<keyword evidence="5 13" id="KW-0808">Transferase</keyword>
<comment type="similarity">
    <text evidence="3 13">Belongs to the CDP-alcohol phosphatidyltransferase class-I family.</text>
</comment>
<keyword evidence="9 15" id="KW-0472">Membrane</keyword>
<keyword evidence="7 15" id="KW-1133">Transmembrane helix</keyword>
<evidence type="ECO:0000256" key="1">
    <source>
        <dbReference type="ARBA" id="ARBA00004141"/>
    </source>
</evidence>
<dbReference type="PANTHER" id="PTHR14269:SF52">
    <property type="entry name" value="PHOSPHATIDYLGLYCEROPHOSPHATE SYNTHASE-RELATED"/>
    <property type="match status" value="1"/>
</dbReference>
<keyword evidence="10" id="KW-0594">Phospholipid biosynthesis</keyword>
<dbReference type="Pfam" id="PF01066">
    <property type="entry name" value="CDP-OH_P_transf"/>
    <property type="match status" value="1"/>
</dbReference>
<evidence type="ECO:0000313" key="17">
    <source>
        <dbReference type="Proteomes" id="UP000244754"/>
    </source>
</evidence>
<dbReference type="Gene3D" id="1.20.120.1760">
    <property type="match status" value="1"/>
</dbReference>
<evidence type="ECO:0000256" key="14">
    <source>
        <dbReference type="SAM" id="MobiDB-lite"/>
    </source>
</evidence>
<evidence type="ECO:0000256" key="9">
    <source>
        <dbReference type="ARBA" id="ARBA00023136"/>
    </source>
</evidence>
<evidence type="ECO:0000256" key="10">
    <source>
        <dbReference type="ARBA" id="ARBA00023209"/>
    </source>
</evidence>
<evidence type="ECO:0000256" key="15">
    <source>
        <dbReference type="SAM" id="Phobius"/>
    </source>
</evidence>
<keyword evidence="11" id="KW-1208">Phospholipid metabolism</keyword>
<dbReference type="InterPro" id="IPR004570">
    <property type="entry name" value="Phosphatidylglycerol_P_synth"/>
</dbReference>
<evidence type="ECO:0000256" key="5">
    <source>
        <dbReference type="ARBA" id="ARBA00022679"/>
    </source>
</evidence>
<evidence type="ECO:0000256" key="8">
    <source>
        <dbReference type="ARBA" id="ARBA00023098"/>
    </source>
</evidence>
<keyword evidence="4" id="KW-0444">Lipid biosynthesis</keyword>
<organism evidence="16 17">
    <name type="scientific">Corynebacterium liangguodongii</name>
    <dbReference type="NCBI Taxonomy" id="2079535"/>
    <lineage>
        <taxon>Bacteria</taxon>
        <taxon>Bacillati</taxon>
        <taxon>Actinomycetota</taxon>
        <taxon>Actinomycetes</taxon>
        <taxon>Mycobacteriales</taxon>
        <taxon>Corynebacteriaceae</taxon>
        <taxon>Corynebacterium</taxon>
    </lineage>
</organism>
<feature type="region of interest" description="Disordered" evidence="14">
    <location>
        <begin position="1"/>
        <end position="54"/>
    </location>
</feature>
<keyword evidence="8" id="KW-0443">Lipid metabolism</keyword>
<keyword evidence="6 15" id="KW-0812">Transmembrane</keyword>
<dbReference type="PANTHER" id="PTHR14269">
    <property type="entry name" value="CDP-DIACYLGLYCEROL--GLYCEROL-3-PHOSPHATE 3-PHOSPHATIDYLTRANSFERASE-RELATED"/>
    <property type="match status" value="1"/>
</dbReference>
<feature type="compositionally biased region" description="Low complexity" evidence="14">
    <location>
        <begin position="7"/>
        <end position="31"/>
    </location>
</feature>
<feature type="compositionally biased region" description="Polar residues" evidence="14">
    <location>
        <begin position="32"/>
        <end position="43"/>
    </location>
</feature>
<dbReference type="InterPro" id="IPR048254">
    <property type="entry name" value="CDP_ALCOHOL_P_TRANSF_CS"/>
</dbReference>
<dbReference type="NCBIfam" id="TIGR00560">
    <property type="entry name" value="pgsA"/>
    <property type="match status" value="1"/>
</dbReference>
<dbReference type="AlphaFoldDB" id="A0A2S0WEP4"/>
<dbReference type="GO" id="GO:0008444">
    <property type="term" value="F:CDP-diacylglycerol-glycerol-3-phosphate 3-phosphatidyltransferase activity"/>
    <property type="evidence" value="ECO:0007669"/>
    <property type="project" value="UniProtKB-UniRule"/>
</dbReference>
<dbReference type="InterPro" id="IPR043130">
    <property type="entry name" value="CDP-OH_PTrfase_TM_dom"/>
</dbReference>
<proteinExistence type="inferred from homology"/>
<feature type="transmembrane region" description="Helical" evidence="15">
    <location>
        <begin position="62"/>
        <end position="79"/>
    </location>
</feature>
<comment type="subcellular location">
    <subcellularLocation>
        <location evidence="1">Membrane</location>
        <topology evidence="1">Multi-pass membrane protein</topology>
    </subcellularLocation>
</comment>
<keyword evidence="17" id="KW-1185">Reference proteome</keyword>
<dbReference type="GO" id="GO:0016020">
    <property type="term" value="C:membrane"/>
    <property type="evidence" value="ECO:0007669"/>
    <property type="project" value="UniProtKB-SubCell"/>
</dbReference>
<evidence type="ECO:0000256" key="7">
    <source>
        <dbReference type="ARBA" id="ARBA00022989"/>
    </source>
</evidence>
<evidence type="ECO:0000256" key="12">
    <source>
        <dbReference type="NCBIfam" id="TIGR00560"/>
    </source>
</evidence>
<dbReference type="PROSITE" id="PS00379">
    <property type="entry name" value="CDP_ALCOHOL_P_TRANSF"/>
    <property type="match status" value="1"/>
</dbReference>
<dbReference type="KEGG" id="clia:C3E79_06700"/>
<dbReference type="EMBL" id="CP026948">
    <property type="protein sequence ID" value="AWB84204.1"/>
    <property type="molecule type" value="Genomic_DNA"/>
</dbReference>
<evidence type="ECO:0000313" key="16">
    <source>
        <dbReference type="EMBL" id="AWB84204.1"/>
    </source>
</evidence>
<evidence type="ECO:0000256" key="6">
    <source>
        <dbReference type="ARBA" id="ARBA00022692"/>
    </source>
</evidence>
<sequence>MTRRPRAAATTRRPARARLATSTSPAAGTSSIGVVSQTANDQTAGEPGAEPGRQSNWNLPNVLTSLRILFVPVFAWLVLSERWWWAFGLFVALMATDKLDGDIARARGLVTDFGKIADPIADKALMITALVTLNITSTLPVWITVLIVARELGITAWRMVLLRRGRVVPASKGGKLKTVLQTLGVALYLCPLPQWMEVPTFVVMLVATAVTVITGVQYILDARKANNGEH</sequence>
<reference evidence="17" key="1">
    <citation type="submission" date="2018-01" db="EMBL/GenBank/DDBJ databases">
        <authorList>
            <person name="Li J."/>
        </authorList>
    </citation>
    <scope>NUCLEOTIDE SEQUENCE [LARGE SCALE GENOMIC DNA]</scope>
    <source>
        <strain evidence="17">2184</strain>
    </source>
</reference>
<dbReference type="EC" id="2.7.8.5" evidence="12"/>
<dbReference type="Proteomes" id="UP000244754">
    <property type="component" value="Chromosome"/>
</dbReference>